<evidence type="ECO:0000256" key="2">
    <source>
        <dbReference type="ARBA" id="ARBA00004236"/>
    </source>
</evidence>
<dbReference type="EC" id="2.7.13.3" evidence="3"/>
<dbReference type="GO" id="GO:0005524">
    <property type="term" value="F:ATP binding"/>
    <property type="evidence" value="ECO:0007669"/>
    <property type="project" value="UniProtKB-KW"/>
</dbReference>
<dbReference type="InterPro" id="IPR003661">
    <property type="entry name" value="HisK_dim/P_dom"/>
</dbReference>
<dbReference type="PROSITE" id="PS50109">
    <property type="entry name" value="HIS_KIN"/>
    <property type="match status" value="1"/>
</dbReference>
<evidence type="ECO:0000256" key="9">
    <source>
        <dbReference type="ARBA" id="ARBA00022840"/>
    </source>
</evidence>
<evidence type="ECO:0000256" key="10">
    <source>
        <dbReference type="ARBA" id="ARBA00023012"/>
    </source>
</evidence>
<evidence type="ECO:0000313" key="16">
    <source>
        <dbReference type="EMBL" id="RKL66438.1"/>
    </source>
</evidence>
<dbReference type="InterPro" id="IPR036890">
    <property type="entry name" value="HATPase_C_sf"/>
</dbReference>
<evidence type="ECO:0000256" key="5">
    <source>
        <dbReference type="ARBA" id="ARBA00022553"/>
    </source>
</evidence>
<feature type="transmembrane region" description="Helical" evidence="13">
    <location>
        <begin position="245"/>
        <end position="263"/>
    </location>
</feature>
<evidence type="ECO:0000259" key="14">
    <source>
        <dbReference type="PROSITE" id="PS50109"/>
    </source>
</evidence>
<evidence type="ECO:0000259" key="15">
    <source>
        <dbReference type="PROSITE" id="PS50110"/>
    </source>
</evidence>
<dbReference type="PANTHER" id="PTHR43547:SF2">
    <property type="entry name" value="HYBRID SIGNAL TRANSDUCTION HISTIDINE KINASE C"/>
    <property type="match status" value="1"/>
</dbReference>
<feature type="transmembrane region" description="Helical" evidence="13">
    <location>
        <begin position="393"/>
        <end position="412"/>
    </location>
</feature>
<dbReference type="GO" id="GO:0005886">
    <property type="term" value="C:plasma membrane"/>
    <property type="evidence" value="ECO:0007669"/>
    <property type="project" value="UniProtKB-SubCell"/>
</dbReference>
<dbReference type="Pfam" id="PF00512">
    <property type="entry name" value="HisKA"/>
    <property type="match status" value="1"/>
</dbReference>
<reference evidence="16 17" key="1">
    <citation type="submission" date="2017-10" db="EMBL/GenBank/DDBJ databases">
        <title>Bacillus sp. nov., a halophilic bacterium isolated from a Keqin Lake.</title>
        <authorList>
            <person name="Wang H."/>
        </authorList>
    </citation>
    <scope>NUCLEOTIDE SEQUENCE [LARGE SCALE GENOMIC DNA]</scope>
    <source>
        <strain evidence="16 17">KCTC 13187</strain>
    </source>
</reference>
<sequence length="1030" mass="117026">MKLLSKKNWILIIIIFLIAITSIRLTWMNFLSIFDYPQNPSAVHGVLDLRESEFSSNQTFTLNGEWEFYPSNFLKPEVLTDQELSKHEKIYLKVPNTLDNAIKYDEDRSFGFGTYRLRILLNDQNKQTFGLRMYKIKDASTIYVNGQLIGGAGQPATEEGYQEANTIPYTVSFKPDNNEIDLFIQVSSNLKEGGILQSIRFGTMEAITFRTYLSMGLQLLLCVVLLLHLVYAIVLFFIGSPQKNVMIYFSLLLLSAIFSVLTADDRLLFSWFSTGYEWSVKISFLSYIGVAAFIPPFINSLFPIQKNKKLLKAFSIYCMLDICFVLFASSKDIINLTPVLLGSVLIFSIVISINMLRRIVKEKEETIFLLLGCLTIGINIVWVIILGNTTPELMHYPFDLIIALLAFTAFWFKRFFLITSEAKQLAGKLQLEDKRKDEFLVNTSHELRNPLHGIINIIQSILDDQTSPPSNEHRKRLNILIHVSKRMSFMLNDLLEVTRLKEKTIQLDINKVRVQSVVTGVLDMIKLMLEGKPIDLQVDIANTFPAVKADERRLIQILFNLLHNAVKFTDKGTISIRSYESNGMAYIEVEDTGIGIEKDVSQNIFHPYEQAARNSKRASGGFGLGLNICKQLVELHNGTLTVRSDIGQGSVFIFTLPLYDGTDDAEERCRYSSMVESVNMIAASSEVSDSKRTSNPVNGNPKLLAVDDDPINLNILTNILEVEGYKLITATSATEAMTKLETEHYDLVISDVMMPNTSGYELTRNIRERFSISELPVLLLTARTRPEDIMTGFQSGANDYVTKPVDTLELKARVRALTELKMSIEDRIRMEGAWLQSQIQPHFLFNTLNSIAALGMIDVSKMQRLLEEFSNYLRVSFDFKNSDPIVSLDHELLLVRSYLYIEKQRFEERLTIQWDIEADIDVSIPPLSIQPLVENAVKHGILKQENGGTVCIRIKKHPHYTEISIIDDGKGMKKDELQGLLFKKDDSQKRISVGLNNTDRRLKQLFGQGLKIQSEPEQGTIVSFQIPNEE</sequence>
<organism evidence="16 17">
    <name type="scientific">Salipaludibacillus neizhouensis</name>
    <dbReference type="NCBI Taxonomy" id="885475"/>
    <lineage>
        <taxon>Bacteria</taxon>
        <taxon>Bacillati</taxon>
        <taxon>Bacillota</taxon>
        <taxon>Bacilli</taxon>
        <taxon>Bacillales</taxon>
        <taxon>Bacillaceae</taxon>
    </lineage>
</organism>
<feature type="transmembrane region" description="Helical" evidence="13">
    <location>
        <begin position="9"/>
        <end position="30"/>
    </location>
</feature>
<keyword evidence="8 16" id="KW-0418">Kinase</keyword>
<evidence type="ECO:0000256" key="11">
    <source>
        <dbReference type="ARBA" id="ARBA00023136"/>
    </source>
</evidence>
<dbReference type="SUPFAM" id="SSF55874">
    <property type="entry name" value="ATPase domain of HSP90 chaperone/DNA topoisomerase II/histidine kinase"/>
    <property type="match status" value="2"/>
</dbReference>
<dbReference type="SUPFAM" id="SSF47384">
    <property type="entry name" value="Homodimeric domain of signal transducing histidine kinase"/>
    <property type="match status" value="1"/>
</dbReference>
<keyword evidence="5 12" id="KW-0597">Phosphoprotein</keyword>
<dbReference type="RefSeq" id="WP_110939222.1">
    <property type="nucleotide sequence ID" value="NZ_KZ614148.1"/>
</dbReference>
<dbReference type="Gene3D" id="1.10.287.130">
    <property type="match status" value="1"/>
</dbReference>
<dbReference type="Pfam" id="PF06580">
    <property type="entry name" value="His_kinase"/>
    <property type="match status" value="1"/>
</dbReference>
<dbReference type="PROSITE" id="PS50110">
    <property type="entry name" value="RESPONSE_REGULATORY"/>
    <property type="match status" value="1"/>
</dbReference>
<dbReference type="SUPFAM" id="SSF52172">
    <property type="entry name" value="CheY-like"/>
    <property type="match status" value="1"/>
</dbReference>
<dbReference type="InterPro" id="IPR003594">
    <property type="entry name" value="HATPase_dom"/>
</dbReference>
<evidence type="ECO:0000256" key="7">
    <source>
        <dbReference type="ARBA" id="ARBA00022741"/>
    </source>
</evidence>
<dbReference type="PRINTS" id="PR00344">
    <property type="entry name" value="BCTRLSENSOR"/>
</dbReference>
<feature type="transmembrane region" description="Helical" evidence="13">
    <location>
        <begin position="310"/>
        <end position="327"/>
    </location>
</feature>
<dbReference type="InterPro" id="IPR036097">
    <property type="entry name" value="HisK_dim/P_sf"/>
</dbReference>
<keyword evidence="10" id="KW-0902">Two-component regulatory system</keyword>
<dbReference type="Proteomes" id="UP000281498">
    <property type="component" value="Unassembled WGS sequence"/>
</dbReference>
<keyword evidence="11 13" id="KW-0472">Membrane</keyword>
<dbReference type="InterPro" id="IPR011006">
    <property type="entry name" value="CheY-like_superfamily"/>
</dbReference>
<dbReference type="InterPro" id="IPR010559">
    <property type="entry name" value="Sig_transdc_His_kin_internal"/>
</dbReference>
<dbReference type="SMART" id="SM00448">
    <property type="entry name" value="REC"/>
    <property type="match status" value="1"/>
</dbReference>
<dbReference type="OrthoDB" id="9809348at2"/>
<dbReference type="SMART" id="SM00388">
    <property type="entry name" value="HisKA"/>
    <property type="match status" value="1"/>
</dbReference>
<dbReference type="InterPro" id="IPR001789">
    <property type="entry name" value="Sig_transdc_resp-reg_receiver"/>
</dbReference>
<dbReference type="Gene3D" id="3.30.565.10">
    <property type="entry name" value="Histidine kinase-like ATPase, C-terminal domain"/>
    <property type="match status" value="2"/>
</dbReference>
<dbReference type="Pfam" id="PF00072">
    <property type="entry name" value="Response_reg"/>
    <property type="match status" value="1"/>
</dbReference>
<gene>
    <name evidence="16" type="ORF">CR203_16230</name>
</gene>
<name>A0A3A9K513_9BACI</name>
<feature type="transmembrane region" description="Helical" evidence="13">
    <location>
        <begin position="215"/>
        <end position="238"/>
    </location>
</feature>
<dbReference type="Pfam" id="PF07695">
    <property type="entry name" value="7TMR-DISM_7TM"/>
    <property type="match status" value="1"/>
</dbReference>
<dbReference type="CDD" id="cd17574">
    <property type="entry name" value="REC_OmpR"/>
    <property type="match status" value="1"/>
</dbReference>
<evidence type="ECO:0000256" key="12">
    <source>
        <dbReference type="PROSITE-ProRule" id="PRU00169"/>
    </source>
</evidence>
<dbReference type="Pfam" id="PF02518">
    <property type="entry name" value="HATPase_c"/>
    <property type="match status" value="2"/>
</dbReference>
<keyword evidence="9" id="KW-0067">ATP-binding</keyword>
<evidence type="ECO:0000256" key="4">
    <source>
        <dbReference type="ARBA" id="ARBA00022475"/>
    </source>
</evidence>
<evidence type="ECO:0000256" key="6">
    <source>
        <dbReference type="ARBA" id="ARBA00022679"/>
    </source>
</evidence>
<dbReference type="InterPro" id="IPR005467">
    <property type="entry name" value="His_kinase_dom"/>
</dbReference>
<evidence type="ECO:0000256" key="1">
    <source>
        <dbReference type="ARBA" id="ARBA00000085"/>
    </source>
</evidence>
<dbReference type="EMBL" id="PDOE01000007">
    <property type="protein sequence ID" value="RKL66438.1"/>
    <property type="molecule type" value="Genomic_DNA"/>
</dbReference>
<dbReference type="Gene3D" id="3.40.50.2300">
    <property type="match status" value="1"/>
</dbReference>
<dbReference type="GO" id="GO:0000155">
    <property type="term" value="F:phosphorelay sensor kinase activity"/>
    <property type="evidence" value="ECO:0007669"/>
    <property type="project" value="InterPro"/>
</dbReference>
<evidence type="ECO:0000313" key="17">
    <source>
        <dbReference type="Proteomes" id="UP000281498"/>
    </source>
</evidence>
<keyword evidence="13" id="KW-0812">Transmembrane</keyword>
<dbReference type="InterPro" id="IPR008979">
    <property type="entry name" value="Galactose-bd-like_sf"/>
</dbReference>
<evidence type="ECO:0000256" key="8">
    <source>
        <dbReference type="ARBA" id="ARBA00022777"/>
    </source>
</evidence>
<keyword evidence="6" id="KW-0808">Transferase</keyword>
<dbReference type="FunFam" id="3.30.565.10:FF:000023">
    <property type="entry name" value="PAS domain-containing sensor histidine kinase"/>
    <property type="match status" value="1"/>
</dbReference>
<keyword evidence="17" id="KW-1185">Reference proteome</keyword>
<keyword evidence="13" id="KW-1133">Transmembrane helix</keyword>
<feature type="domain" description="Histidine kinase" evidence="14">
    <location>
        <begin position="442"/>
        <end position="660"/>
    </location>
</feature>
<dbReference type="InterPro" id="IPR011623">
    <property type="entry name" value="7TMR_DISM_rcpt_extracell_dom1"/>
</dbReference>
<feature type="transmembrane region" description="Helical" evidence="13">
    <location>
        <begin position="368"/>
        <end position="387"/>
    </location>
</feature>
<evidence type="ECO:0000256" key="13">
    <source>
        <dbReference type="SAM" id="Phobius"/>
    </source>
</evidence>
<keyword evidence="7" id="KW-0547">Nucleotide-binding</keyword>
<dbReference type="CDD" id="cd16922">
    <property type="entry name" value="HATPase_EvgS-ArcB-TorS-like"/>
    <property type="match status" value="1"/>
</dbReference>
<comment type="catalytic activity">
    <reaction evidence="1">
        <text>ATP + protein L-histidine = ADP + protein N-phospho-L-histidine.</text>
        <dbReference type="EC" id="2.7.13.3"/>
    </reaction>
</comment>
<evidence type="ECO:0000256" key="3">
    <source>
        <dbReference type="ARBA" id="ARBA00012438"/>
    </source>
</evidence>
<dbReference type="PANTHER" id="PTHR43547">
    <property type="entry name" value="TWO-COMPONENT HISTIDINE KINASE"/>
    <property type="match status" value="1"/>
</dbReference>
<dbReference type="SMART" id="SM00387">
    <property type="entry name" value="HATPase_c"/>
    <property type="match status" value="2"/>
</dbReference>
<comment type="caution">
    <text evidence="16">The sequence shown here is derived from an EMBL/GenBank/DDBJ whole genome shotgun (WGS) entry which is preliminary data.</text>
</comment>
<protein>
    <recommendedName>
        <fullName evidence="3">histidine kinase</fullName>
        <ecNumber evidence="3">2.7.13.3</ecNumber>
    </recommendedName>
</protein>
<dbReference type="SUPFAM" id="SSF49785">
    <property type="entry name" value="Galactose-binding domain-like"/>
    <property type="match status" value="1"/>
</dbReference>
<accession>A0A3A9K513</accession>
<comment type="subcellular location">
    <subcellularLocation>
        <location evidence="2">Cell membrane</location>
    </subcellularLocation>
</comment>
<dbReference type="CDD" id="cd00082">
    <property type="entry name" value="HisKA"/>
    <property type="match status" value="1"/>
</dbReference>
<feature type="modified residue" description="4-aspartylphosphate" evidence="12">
    <location>
        <position position="751"/>
    </location>
</feature>
<dbReference type="InterPro" id="IPR004358">
    <property type="entry name" value="Sig_transdc_His_kin-like_C"/>
</dbReference>
<dbReference type="AlphaFoldDB" id="A0A3A9K513"/>
<feature type="transmembrane region" description="Helical" evidence="13">
    <location>
        <begin position="278"/>
        <end position="298"/>
    </location>
</feature>
<feature type="domain" description="Response regulatory" evidence="15">
    <location>
        <begin position="702"/>
        <end position="818"/>
    </location>
</feature>
<dbReference type="Gene3D" id="2.60.120.260">
    <property type="entry name" value="Galactose-binding domain-like"/>
    <property type="match status" value="1"/>
</dbReference>
<proteinExistence type="predicted"/>
<keyword evidence="4" id="KW-1003">Cell membrane</keyword>
<feature type="transmembrane region" description="Helical" evidence="13">
    <location>
        <begin position="333"/>
        <end position="356"/>
    </location>
</feature>